<evidence type="ECO:0000313" key="2">
    <source>
        <dbReference type="Proteomes" id="UP000685013"/>
    </source>
</evidence>
<dbReference type="AlphaFoldDB" id="A0AAV6LUB4"/>
<sequence length="91" mass="10242">MKTYLVVLKVGHSFAKDGLILWDAVLEWMTNYECHCYADERAMKNDPYWKVQHGEGGLYDASSLPFKISQGQGVPYSVSSKLGVIVIELTN</sequence>
<dbReference type="Proteomes" id="UP000685013">
    <property type="component" value="Chromosome 20"/>
</dbReference>
<proteinExistence type="predicted"/>
<keyword evidence="2" id="KW-1185">Reference proteome</keyword>
<accession>A0AAV6LUB4</accession>
<reference evidence="1 2" key="1">
    <citation type="journal article" date="2021" name="Hortic Res">
        <title>The domestication of Cucurbita argyrosperma as revealed by the genome of its wild relative.</title>
        <authorList>
            <person name="Barrera-Redondo J."/>
            <person name="Sanchez-de la Vega G."/>
            <person name="Aguirre-Liguori J.A."/>
            <person name="Castellanos-Morales G."/>
            <person name="Gutierrez-Guerrero Y.T."/>
            <person name="Aguirre-Dugua X."/>
            <person name="Aguirre-Planter E."/>
            <person name="Tenaillon M.I."/>
            <person name="Lira-Saade R."/>
            <person name="Eguiarte L.E."/>
        </authorList>
    </citation>
    <scope>NUCLEOTIDE SEQUENCE [LARGE SCALE GENOMIC DNA]</scope>
    <source>
        <strain evidence="1">JBR-2021</strain>
    </source>
</reference>
<protein>
    <submittedName>
        <fullName evidence="1">Uncharacterized protein</fullName>
    </submittedName>
</protein>
<comment type="caution">
    <text evidence="1">The sequence shown here is derived from an EMBL/GenBank/DDBJ whole genome shotgun (WGS) entry which is preliminary data.</text>
</comment>
<organism evidence="1 2">
    <name type="scientific">Cucurbita argyrosperma subsp. sororia</name>
    <dbReference type="NCBI Taxonomy" id="37648"/>
    <lineage>
        <taxon>Eukaryota</taxon>
        <taxon>Viridiplantae</taxon>
        <taxon>Streptophyta</taxon>
        <taxon>Embryophyta</taxon>
        <taxon>Tracheophyta</taxon>
        <taxon>Spermatophyta</taxon>
        <taxon>Magnoliopsida</taxon>
        <taxon>eudicotyledons</taxon>
        <taxon>Gunneridae</taxon>
        <taxon>Pentapetalae</taxon>
        <taxon>rosids</taxon>
        <taxon>fabids</taxon>
        <taxon>Cucurbitales</taxon>
        <taxon>Cucurbitaceae</taxon>
        <taxon>Cucurbiteae</taxon>
        <taxon>Cucurbita</taxon>
    </lineage>
</organism>
<feature type="non-terminal residue" evidence="1">
    <location>
        <position position="1"/>
    </location>
</feature>
<name>A0AAV6LUB4_9ROSI</name>
<evidence type="ECO:0000313" key="1">
    <source>
        <dbReference type="EMBL" id="KAG6570373.1"/>
    </source>
</evidence>
<gene>
    <name evidence="1" type="ORF">SDJN03_29288</name>
</gene>
<dbReference type="EMBL" id="JAGKQH010000020">
    <property type="protein sequence ID" value="KAG6570373.1"/>
    <property type="molecule type" value="Genomic_DNA"/>
</dbReference>